<dbReference type="RefSeq" id="WP_210536432.1">
    <property type="nucleotide sequence ID" value="NZ_JAGKTC010000002.1"/>
</dbReference>
<evidence type="ECO:0000256" key="1">
    <source>
        <dbReference type="ARBA" id="ARBA00022679"/>
    </source>
</evidence>
<dbReference type="EMBL" id="JAGKTC010000002">
    <property type="protein sequence ID" value="MBP3984560.1"/>
    <property type="molecule type" value="Genomic_DNA"/>
</dbReference>
<comment type="caution">
    <text evidence="4">The sequence shown here is derived from an EMBL/GenBank/DDBJ whole genome shotgun (WGS) entry which is preliminary data.</text>
</comment>
<reference evidence="4" key="1">
    <citation type="journal article" date="2016" name="Int. J. Syst. Evol. Microbiol.">
        <title>Pseudoxanthomonas helianthi sp. nov., isolated from roots of Jerusalem artichoke (Helianthus tuberosus).</title>
        <authorList>
            <person name="Kittiwongwattana C."/>
            <person name="Thawai C."/>
        </authorList>
    </citation>
    <scope>NUCLEOTIDE SEQUENCE</scope>
    <source>
        <strain evidence="4">110414</strain>
    </source>
</reference>
<evidence type="ECO:0000256" key="2">
    <source>
        <dbReference type="ARBA" id="ARBA00023315"/>
    </source>
</evidence>
<keyword evidence="1" id="KW-0808">Transferase</keyword>
<protein>
    <submittedName>
        <fullName evidence="4">GNAT family N-acetyltransferase</fullName>
    </submittedName>
</protein>
<name>A0A940X2L0_9GAMM</name>
<proteinExistence type="predicted"/>
<feature type="domain" description="N-acetyltransferase" evidence="3">
    <location>
        <begin position="3"/>
        <end position="172"/>
    </location>
</feature>
<dbReference type="GO" id="GO:0016747">
    <property type="term" value="F:acyltransferase activity, transferring groups other than amino-acyl groups"/>
    <property type="evidence" value="ECO:0007669"/>
    <property type="project" value="InterPro"/>
</dbReference>
<accession>A0A940X2L0</accession>
<dbReference type="Proteomes" id="UP000673447">
    <property type="component" value="Unassembled WGS sequence"/>
</dbReference>
<dbReference type="CDD" id="cd04301">
    <property type="entry name" value="NAT_SF"/>
    <property type="match status" value="1"/>
</dbReference>
<dbReference type="InterPro" id="IPR000182">
    <property type="entry name" value="GNAT_dom"/>
</dbReference>
<dbReference type="AlphaFoldDB" id="A0A940X2L0"/>
<dbReference type="PROSITE" id="PS51186">
    <property type="entry name" value="GNAT"/>
    <property type="match status" value="1"/>
</dbReference>
<evidence type="ECO:0000313" key="5">
    <source>
        <dbReference type="Proteomes" id="UP000673447"/>
    </source>
</evidence>
<dbReference type="InterPro" id="IPR016181">
    <property type="entry name" value="Acyl_CoA_acyltransferase"/>
</dbReference>
<dbReference type="InterPro" id="IPR050832">
    <property type="entry name" value="Bact_Acetyltransf"/>
</dbReference>
<keyword evidence="5" id="KW-1185">Reference proteome</keyword>
<evidence type="ECO:0000313" key="4">
    <source>
        <dbReference type="EMBL" id="MBP3984560.1"/>
    </source>
</evidence>
<dbReference type="PANTHER" id="PTHR43877">
    <property type="entry name" value="AMINOALKYLPHOSPHONATE N-ACETYLTRANSFERASE-RELATED-RELATED"/>
    <property type="match status" value="1"/>
</dbReference>
<sequence length="173" mass="19437">MSFAIRRATPDDIPALAELGATTFVETFGHLYRPEDLQSFLEESHSEAAYARVLADPAYALWVAEREGRAIGYAQAGNCGLPHADVRPGDGELKRLYLRGDAQNGGVGRALMDAAMAWLLRDGPRTLWLSVWSENFGAQRFYARYGFAFVAEYEFPVGEQRDREFIYRRPPQA</sequence>
<dbReference type="Pfam" id="PF00583">
    <property type="entry name" value="Acetyltransf_1"/>
    <property type="match status" value="1"/>
</dbReference>
<dbReference type="SUPFAM" id="SSF55729">
    <property type="entry name" value="Acyl-CoA N-acyltransferases (Nat)"/>
    <property type="match status" value="1"/>
</dbReference>
<organism evidence="4 5">
    <name type="scientific">Pseudoxanthomonas helianthi</name>
    <dbReference type="NCBI Taxonomy" id="1453541"/>
    <lineage>
        <taxon>Bacteria</taxon>
        <taxon>Pseudomonadati</taxon>
        <taxon>Pseudomonadota</taxon>
        <taxon>Gammaproteobacteria</taxon>
        <taxon>Lysobacterales</taxon>
        <taxon>Lysobacteraceae</taxon>
        <taxon>Pseudoxanthomonas</taxon>
    </lineage>
</organism>
<dbReference type="Gene3D" id="3.40.630.30">
    <property type="match status" value="1"/>
</dbReference>
<gene>
    <name evidence="4" type="ORF">J5837_09035</name>
</gene>
<keyword evidence="2" id="KW-0012">Acyltransferase</keyword>
<reference evidence="4" key="2">
    <citation type="submission" date="2021-03" db="EMBL/GenBank/DDBJ databases">
        <authorList>
            <person name="Cao W."/>
        </authorList>
    </citation>
    <scope>NUCLEOTIDE SEQUENCE</scope>
    <source>
        <strain evidence="4">110414</strain>
    </source>
</reference>
<evidence type="ECO:0000259" key="3">
    <source>
        <dbReference type="PROSITE" id="PS51186"/>
    </source>
</evidence>